<keyword evidence="6" id="KW-1185">Reference proteome</keyword>
<keyword evidence="2" id="KW-0274">FAD</keyword>
<dbReference type="InterPro" id="IPR036318">
    <property type="entry name" value="FAD-bd_PCMH-like_sf"/>
</dbReference>
<dbReference type="InterPro" id="IPR036683">
    <property type="entry name" value="CO_DH_flav_C_dom_sf"/>
</dbReference>
<dbReference type="InterPro" id="IPR051312">
    <property type="entry name" value="Diverse_Substr_Oxidored"/>
</dbReference>
<dbReference type="SUPFAM" id="SSF55447">
    <property type="entry name" value="CO dehydrogenase flavoprotein C-terminal domain-like"/>
    <property type="match status" value="1"/>
</dbReference>
<gene>
    <name evidence="5" type="ORF">OG913_26870</name>
</gene>
<dbReference type="RefSeq" id="WP_142650221.1">
    <property type="nucleotide sequence ID" value="NZ_CP108085.1"/>
</dbReference>
<name>A0ABZ1SJ51_9ACTN</name>
<evidence type="ECO:0000256" key="1">
    <source>
        <dbReference type="ARBA" id="ARBA00022630"/>
    </source>
</evidence>
<reference evidence="5" key="1">
    <citation type="submission" date="2022-10" db="EMBL/GenBank/DDBJ databases">
        <title>The complete genomes of actinobacterial strains from the NBC collection.</title>
        <authorList>
            <person name="Joergensen T.S."/>
            <person name="Alvarez Arevalo M."/>
            <person name="Sterndorff E.B."/>
            <person name="Faurdal D."/>
            <person name="Vuksanovic O."/>
            <person name="Mourched A.-S."/>
            <person name="Charusanti P."/>
            <person name="Shaw S."/>
            <person name="Blin K."/>
            <person name="Weber T."/>
        </authorList>
    </citation>
    <scope>NUCLEOTIDE SEQUENCE</scope>
    <source>
        <strain evidence="5">NBC_00254</strain>
    </source>
</reference>
<protein>
    <submittedName>
        <fullName evidence="5">FAD binding domain-containing protein</fullName>
    </submittedName>
</protein>
<dbReference type="InterPro" id="IPR016169">
    <property type="entry name" value="FAD-bd_PCMH_sub2"/>
</dbReference>
<dbReference type="PROSITE" id="PS51387">
    <property type="entry name" value="FAD_PCMH"/>
    <property type="match status" value="1"/>
</dbReference>
<dbReference type="InterPro" id="IPR016166">
    <property type="entry name" value="FAD-bd_PCMH"/>
</dbReference>
<dbReference type="InterPro" id="IPR002346">
    <property type="entry name" value="Mopterin_DH_FAD-bd"/>
</dbReference>
<dbReference type="SMART" id="SM01092">
    <property type="entry name" value="CO_deh_flav_C"/>
    <property type="match status" value="1"/>
</dbReference>
<accession>A0ABZ1SJ51</accession>
<evidence type="ECO:0000313" key="5">
    <source>
        <dbReference type="EMBL" id="WUP73020.1"/>
    </source>
</evidence>
<evidence type="ECO:0000313" key="6">
    <source>
        <dbReference type="Proteomes" id="UP001432011"/>
    </source>
</evidence>
<dbReference type="Gene3D" id="3.30.390.50">
    <property type="entry name" value="CO dehydrogenase flavoprotein, C-terminal domain"/>
    <property type="match status" value="1"/>
</dbReference>
<dbReference type="Pfam" id="PF00941">
    <property type="entry name" value="FAD_binding_5"/>
    <property type="match status" value="1"/>
</dbReference>
<dbReference type="Pfam" id="PF03450">
    <property type="entry name" value="CO_deh_flav_C"/>
    <property type="match status" value="1"/>
</dbReference>
<keyword evidence="3" id="KW-0560">Oxidoreductase</keyword>
<evidence type="ECO:0000259" key="4">
    <source>
        <dbReference type="PROSITE" id="PS51387"/>
    </source>
</evidence>
<proteinExistence type="predicted"/>
<dbReference type="PANTHER" id="PTHR42659">
    <property type="entry name" value="XANTHINE DEHYDROGENASE SUBUNIT C-RELATED"/>
    <property type="match status" value="1"/>
</dbReference>
<dbReference type="PANTHER" id="PTHR42659:SF2">
    <property type="entry name" value="XANTHINE DEHYDROGENASE SUBUNIT C-RELATED"/>
    <property type="match status" value="1"/>
</dbReference>
<dbReference type="EMBL" id="CP108085">
    <property type="protein sequence ID" value="WUP73020.1"/>
    <property type="molecule type" value="Genomic_DNA"/>
</dbReference>
<dbReference type="Proteomes" id="UP001432011">
    <property type="component" value="Chromosome"/>
</dbReference>
<evidence type="ECO:0000256" key="2">
    <source>
        <dbReference type="ARBA" id="ARBA00022827"/>
    </source>
</evidence>
<dbReference type="Gene3D" id="3.30.43.10">
    <property type="entry name" value="Uridine Diphospho-n-acetylenolpyruvylglucosamine Reductase, domain 2"/>
    <property type="match status" value="1"/>
</dbReference>
<evidence type="ECO:0000256" key="3">
    <source>
        <dbReference type="ARBA" id="ARBA00023002"/>
    </source>
</evidence>
<feature type="domain" description="FAD-binding PCMH-type" evidence="4">
    <location>
        <begin position="1"/>
        <end position="176"/>
    </location>
</feature>
<organism evidence="5 6">
    <name type="scientific">Microbispora hainanensis</name>
    <dbReference type="NCBI Taxonomy" id="568844"/>
    <lineage>
        <taxon>Bacteria</taxon>
        <taxon>Bacillati</taxon>
        <taxon>Actinomycetota</taxon>
        <taxon>Actinomycetes</taxon>
        <taxon>Streptosporangiales</taxon>
        <taxon>Streptosporangiaceae</taxon>
        <taxon>Microbispora</taxon>
    </lineage>
</organism>
<dbReference type="Gene3D" id="3.30.465.10">
    <property type="match status" value="1"/>
</dbReference>
<dbReference type="InterPro" id="IPR005107">
    <property type="entry name" value="CO_DH_flav_C"/>
</dbReference>
<dbReference type="InterPro" id="IPR016167">
    <property type="entry name" value="FAD-bd_PCMH_sub1"/>
</dbReference>
<sequence length="298" mass="31362">MRPAAFDYVRPRSLEETLAHLAGNRHARVLAGGQSLVPLLNRRAARPGTLVDINAVAGLDVLRWDDDALHIGATVRQRRVELDADVRARIPILSEATALIGRIAIRNRGTIVGSLTHADPSAELPAVAVACRAEVSIASAAGLRTCPAGEFFLGANHTSLALGEMAIGVRFPLPPPRTGQAWVEYSRRHADLPLVGVACELTLTAGGVIADAALVCAGVGPRPWRVPAAASLIGAAPEASAEASAASPEAFRAVARAAAVQCEPYGDARTDAAHRRRLVYALTLRSLETAWSRAGEQR</sequence>
<keyword evidence="1" id="KW-0285">Flavoprotein</keyword>
<dbReference type="SUPFAM" id="SSF56176">
    <property type="entry name" value="FAD-binding/transporter-associated domain-like"/>
    <property type="match status" value="1"/>
</dbReference>